<protein>
    <recommendedName>
        <fullName evidence="5">Transmembrane protein</fullName>
    </recommendedName>
</protein>
<evidence type="ECO:0000313" key="4">
    <source>
        <dbReference type="EMBL" id="ACN41158.1"/>
    </source>
</evidence>
<name>A9NTB8_PICSI</name>
<evidence type="ECO:0008006" key="5">
    <source>
        <dbReference type="Google" id="ProtNLM"/>
    </source>
</evidence>
<dbReference type="AlphaFoldDB" id="A9NTB8"/>
<dbReference type="EMBL" id="BT071708">
    <property type="protein sequence ID" value="ACN41158.1"/>
    <property type="molecule type" value="mRNA"/>
</dbReference>
<evidence type="ECO:0000313" key="2">
    <source>
        <dbReference type="EMBL" id="ABK23879.1"/>
    </source>
</evidence>
<keyword evidence="1" id="KW-0812">Transmembrane</keyword>
<evidence type="ECO:0000313" key="3">
    <source>
        <dbReference type="EMBL" id="ACN40392.1"/>
    </source>
</evidence>
<accession>A9NTB8</accession>
<keyword evidence="1" id="KW-1133">Transmembrane helix</keyword>
<feature type="transmembrane region" description="Helical" evidence="1">
    <location>
        <begin position="41"/>
        <end position="62"/>
    </location>
</feature>
<dbReference type="EMBL" id="EF084566">
    <property type="protein sequence ID" value="ABK23879.1"/>
    <property type="molecule type" value="mRNA"/>
</dbReference>
<feature type="transmembrane region" description="Helical" evidence="1">
    <location>
        <begin position="82"/>
        <end position="100"/>
    </location>
</feature>
<dbReference type="EMBL" id="BT070899">
    <property type="protein sequence ID" value="ACN40392.1"/>
    <property type="molecule type" value="mRNA"/>
</dbReference>
<reference evidence="2" key="1">
    <citation type="journal article" date="2008" name="BMC Genomics">
        <title>A conifer genomics resource of 200,000 spruce (Picea spp.) ESTs and 6,464 high-quality, sequence-finished full-length cDNAs for Sitka spruce (Picea sitchensis).</title>
        <authorList>
            <person name="Ralph S.G."/>
            <person name="Chun H.J."/>
            <person name="Kolosova N."/>
            <person name="Cooper D."/>
            <person name="Oddy C."/>
            <person name="Ritland C.E."/>
            <person name="Kirkpatrick R."/>
            <person name="Moore R."/>
            <person name="Barber S."/>
            <person name="Holt R.A."/>
            <person name="Jones S.J."/>
            <person name="Marra M.A."/>
            <person name="Douglas C.J."/>
            <person name="Ritland K."/>
            <person name="Bohlmann J."/>
        </authorList>
    </citation>
    <scope>NUCLEOTIDE SEQUENCE</scope>
    <source>
        <tissue evidence="2">Green portion of the leader tissue</tissue>
    </source>
</reference>
<sequence length="115" mass="13011">MSSMGQPSFHVLFILVIVALFLAFSWYMTYESTLEGVRDQLNMVLILCPVMLLLIVHWLSVVEKPTLPLPRSEPNAIHRAGGSPWGVGLLVLVLMVMISYQSSFHDSWFPMFTRG</sequence>
<feature type="transmembrane region" description="Helical" evidence="1">
    <location>
        <begin position="12"/>
        <end position="29"/>
    </location>
</feature>
<evidence type="ECO:0000256" key="1">
    <source>
        <dbReference type="SAM" id="Phobius"/>
    </source>
</evidence>
<dbReference type="PANTHER" id="PTHR33306">
    <property type="entry name" value="EXPRESSED PROTEIN-RELATED-RELATED"/>
    <property type="match status" value="1"/>
</dbReference>
<keyword evidence="1" id="KW-0472">Membrane</keyword>
<reference evidence="3" key="2">
    <citation type="submission" date="2009-02" db="EMBL/GenBank/DDBJ databases">
        <title>Full length sequence-verified cDNA sequences from Sitka spruce (Picea sitchensis).</title>
        <authorList>
            <person name="Reid K.E."/>
            <person name="Liao N."/>
            <person name="Ralph S."/>
            <person name="Kolosova N."/>
            <person name="Oddy C."/>
            <person name="Moore R."/>
            <person name="Mayo M."/>
            <person name="Wagner S."/>
            <person name="King J."/>
            <person name="Yanchuk A."/>
            <person name="Holt R."/>
            <person name="Jones S."/>
            <person name="Marra M."/>
            <person name="Ritland C.E."/>
            <person name="Ritland K."/>
            <person name="Bohlmann J."/>
        </authorList>
    </citation>
    <scope>NUCLEOTIDE SEQUENCE</scope>
    <source>
        <tissue evidence="4">Buds collected with no treatment. Collection October 2007</tissue>
        <tissue evidence="3">Green portion of the leader tissue</tissue>
    </source>
</reference>
<organism evidence="2">
    <name type="scientific">Picea sitchensis</name>
    <name type="common">Sitka spruce</name>
    <name type="synonym">Pinus sitchensis</name>
    <dbReference type="NCBI Taxonomy" id="3332"/>
    <lineage>
        <taxon>Eukaryota</taxon>
        <taxon>Viridiplantae</taxon>
        <taxon>Streptophyta</taxon>
        <taxon>Embryophyta</taxon>
        <taxon>Tracheophyta</taxon>
        <taxon>Spermatophyta</taxon>
        <taxon>Pinopsida</taxon>
        <taxon>Pinidae</taxon>
        <taxon>Conifers I</taxon>
        <taxon>Pinales</taxon>
        <taxon>Pinaceae</taxon>
        <taxon>Picea</taxon>
    </lineage>
</organism>
<proteinExistence type="evidence at transcript level"/>